<name>A0A917I4P6_9HYPH</name>
<keyword evidence="2" id="KW-1185">Reference proteome</keyword>
<reference evidence="1" key="2">
    <citation type="submission" date="2020-09" db="EMBL/GenBank/DDBJ databases">
        <authorList>
            <person name="Sun Q."/>
            <person name="Zhou Y."/>
        </authorList>
    </citation>
    <scope>NUCLEOTIDE SEQUENCE</scope>
    <source>
        <strain evidence="1">CGMCC 1.12214</strain>
    </source>
</reference>
<dbReference type="SUPFAM" id="SSF50630">
    <property type="entry name" value="Acid proteases"/>
    <property type="match status" value="1"/>
</dbReference>
<dbReference type="AlphaFoldDB" id="A0A917I4P6"/>
<dbReference type="Proteomes" id="UP000603912">
    <property type="component" value="Unassembled WGS sequence"/>
</dbReference>
<evidence type="ECO:0000313" key="1">
    <source>
        <dbReference type="EMBL" id="GGH08415.1"/>
    </source>
</evidence>
<accession>A0A917I4P6</accession>
<dbReference type="EMBL" id="BMES01000001">
    <property type="protein sequence ID" value="GGH08415.1"/>
    <property type="molecule type" value="Genomic_DNA"/>
</dbReference>
<dbReference type="NCBIfam" id="TIGR02281">
    <property type="entry name" value="clan_AA_DTGA"/>
    <property type="match status" value="1"/>
</dbReference>
<organism evidence="1 2">
    <name type="scientific">Alsobacter metallidurans</name>
    <dbReference type="NCBI Taxonomy" id="340221"/>
    <lineage>
        <taxon>Bacteria</taxon>
        <taxon>Pseudomonadati</taxon>
        <taxon>Pseudomonadota</taxon>
        <taxon>Alphaproteobacteria</taxon>
        <taxon>Hyphomicrobiales</taxon>
        <taxon>Alsobacteraceae</taxon>
        <taxon>Alsobacter</taxon>
    </lineage>
</organism>
<reference evidence="1" key="1">
    <citation type="journal article" date="2014" name="Int. J. Syst. Evol. Microbiol.">
        <title>Complete genome sequence of Corynebacterium casei LMG S-19264T (=DSM 44701T), isolated from a smear-ripened cheese.</title>
        <authorList>
            <consortium name="US DOE Joint Genome Institute (JGI-PGF)"/>
            <person name="Walter F."/>
            <person name="Albersmeier A."/>
            <person name="Kalinowski J."/>
            <person name="Ruckert C."/>
        </authorList>
    </citation>
    <scope>NUCLEOTIDE SEQUENCE</scope>
    <source>
        <strain evidence="1">CGMCC 1.12214</strain>
    </source>
</reference>
<dbReference type="InterPro" id="IPR034122">
    <property type="entry name" value="Retropepsin-like_bacterial"/>
</dbReference>
<gene>
    <name evidence="1" type="ORF">GCM10007036_03890</name>
</gene>
<dbReference type="InterPro" id="IPR021109">
    <property type="entry name" value="Peptidase_aspartic_dom_sf"/>
</dbReference>
<dbReference type="Gene3D" id="2.40.70.10">
    <property type="entry name" value="Acid Proteases"/>
    <property type="match status" value="1"/>
</dbReference>
<comment type="caution">
    <text evidence="1">The sequence shown here is derived from an EMBL/GenBank/DDBJ whole genome shotgun (WGS) entry which is preliminary data.</text>
</comment>
<dbReference type="Pfam" id="PF13975">
    <property type="entry name" value="gag-asp_proteas"/>
    <property type="match status" value="1"/>
</dbReference>
<dbReference type="CDD" id="cd05483">
    <property type="entry name" value="retropepsin_like_bacteria"/>
    <property type="match status" value="1"/>
</dbReference>
<dbReference type="InterPro" id="IPR011969">
    <property type="entry name" value="Clan_AA_Asp_peptidase_C"/>
</dbReference>
<proteinExistence type="predicted"/>
<sequence>MLKIAATAAFIVLVSVFAVKSVGRPPAPTAAVAAQTAVTPEPASTAPAPPARNAQGRATVTLAADARGHFVANLQINNIIVRTLVDTGASAVALSAEDARRVGVFPAGADFRIPVNTANGVIRAAQVRLPEVRLNGIVVRDVEAMVMPPGRLTGTLLGMSFLRRLGGMEFAQGRLVLTQ</sequence>
<protein>
    <submittedName>
        <fullName evidence="1">Peptidase</fullName>
    </submittedName>
</protein>
<dbReference type="RefSeq" id="WP_188516046.1">
    <property type="nucleotide sequence ID" value="NZ_BMES01000001.1"/>
</dbReference>
<evidence type="ECO:0000313" key="2">
    <source>
        <dbReference type="Proteomes" id="UP000603912"/>
    </source>
</evidence>